<dbReference type="Pfam" id="PF00501">
    <property type="entry name" value="AMP-binding"/>
    <property type="match status" value="1"/>
</dbReference>
<keyword evidence="3" id="KW-0436">Ligase</keyword>
<dbReference type="InterPro" id="IPR000873">
    <property type="entry name" value="AMP-dep_synth/lig_dom"/>
</dbReference>
<dbReference type="RefSeq" id="WP_319929212.1">
    <property type="nucleotide sequence ID" value="NZ_VCDN01000018.1"/>
</dbReference>
<dbReference type="Proteomes" id="UP001271890">
    <property type="component" value="Unassembled WGS sequence"/>
</dbReference>
<dbReference type="EMBL" id="VCDN01000018">
    <property type="protein sequence ID" value="MDX7986772.1"/>
    <property type="molecule type" value="Genomic_DNA"/>
</dbReference>
<feature type="domain" description="AMP-binding enzyme C-terminal" evidence="2">
    <location>
        <begin position="422"/>
        <end position="496"/>
    </location>
</feature>
<accession>A0ABU4S6F5</accession>
<keyword evidence="4" id="KW-1185">Reference proteome</keyword>
<dbReference type="PANTHER" id="PTHR43767">
    <property type="entry name" value="LONG-CHAIN-FATTY-ACID--COA LIGASE"/>
    <property type="match status" value="1"/>
</dbReference>
<dbReference type="InterPro" id="IPR025110">
    <property type="entry name" value="AMP-bd_C"/>
</dbReference>
<comment type="caution">
    <text evidence="3">The sequence shown here is derived from an EMBL/GenBank/DDBJ whole genome shotgun (WGS) entry which is preliminary data.</text>
</comment>
<dbReference type="Pfam" id="PF13193">
    <property type="entry name" value="AMP-binding_C"/>
    <property type="match status" value="1"/>
</dbReference>
<organism evidence="3 4">
    <name type="scientific">Xenorhabdus santafensis</name>
    <dbReference type="NCBI Taxonomy" id="2582833"/>
    <lineage>
        <taxon>Bacteria</taxon>
        <taxon>Pseudomonadati</taxon>
        <taxon>Pseudomonadota</taxon>
        <taxon>Gammaproteobacteria</taxon>
        <taxon>Enterobacterales</taxon>
        <taxon>Morganellaceae</taxon>
        <taxon>Xenorhabdus</taxon>
    </lineage>
</organism>
<evidence type="ECO:0000259" key="2">
    <source>
        <dbReference type="Pfam" id="PF13193"/>
    </source>
</evidence>
<dbReference type="InterPro" id="IPR042099">
    <property type="entry name" value="ANL_N_sf"/>
</dbReference>
<evidence type="ECO:0000313" key="4">
    <source>
        <dbReference type="Proteomes" id="UP001271890"/>
    </source>
</evidence>
<reference evidence="4" key="1">
    <citation type="journal article" date="2024" name="Toxins">
        <title>Genome Sequence Analysis of Native Xenorhabdus Strains Isolated from Entomopathogenic Nematodes in Argentina.</title>
        <authorList>
            <person name="Palma L."/>
            <person name="Frizzo L."/>
            <person name="Kaiser S."/>
            <person name="Berry C."/>
            <person name="Caballero P."/>
            <person name="Bode H.B."/>
            <person name="Del Valle E.E."/>
        </authorList>
    </citation>
    <scope>NUCLEOTIDE SEQUENCE [LARGE SCALE GENOMIC DNA]</scope>
    <source>
        <strain evidence="4">12</strain>
    </source>
</reference>
<dbReference type="PANTHER" id="PTHR43767:SF7">
    <property type="entry name" value="MEDIUM_LONG-CHAIN-FATTY-ACID--COA LIGASE FADD8"/>
    <property type="match status" value="1"/>
</dbReference>
<evidence type="ECO:0000259" key="1">
    <source>
        <dbReference type="Pfam" id="PF00501"/>
    </source>
</evidence>
<dbReference type="InterPro" id="IPR045851">
    <property type="entry name" value="AMP-bd_C_sf"/>
</dbReference>
<dbReference type="SUPFAM" id="SSF56801">
    <property type="entry name" value="Acetyl-CoA synthetase-like"/>
    <property type="match status" value="1"/>
</dbReference>
<dbReference type="Gene3D" id="3.40.50.12780">
    <property type="entry name" value="N-terminal domain of ligase-like"/>
    <property type="match status" value="1"/>
</dbReference>
<gene>
    <name evidence="3" type="ORF">FE392_05400</name>
</gene>
<dbReference type="InterPro" id="IPR050237">
    <property type="entry name" value="ATP-dep_AMP-bd_enzyme"/>
</dbReference>
<protein>
    <submittedName>
        <fullName evidence="3">Long-chain fatty acid--CoA ligase</fullName>
    </submittedName>
</protein>
<dbReference type="GO" id="GO:0016874">
    <property type="term" value="F:ligase activity"/>
    <property type="evidence" value="ECO:0007669"/>
    <property type="project" value="UniProtKB-KW"/>
</dbReference>
<proteinExistence type="predicted"/>
<feature type="domain" description="AMP-dependent synthetase/ligase" evidence="1">
    <location>
        <begin position="31"/>
        <end position="371"/>
    </location>
</feature>
<sequence length="504" mass="56369">MSKEKSVSSHNERAVFPYSTGVIIERCSLAYDQNIAVIFNDLKITYREQIIHIRQSGQALLQLGMIKGDRIALLIPNSPELLNIYFGALWAGLVVVPLFPKGSSIDHSFIIHDSGTRAVIYEGSIHNFDAEFTLNVNDFMQLANKQPSEARVPDVSPMDLYGIFYVGGEDGRLKGVLHTHGSYLSSIAGQMIDIGLGKQERFAHVAPITHAGGMFILPVWMKGGTNVLLSEFDPENLLYTINKDKITSTMMVPTMLYTLLDKLDNRGNELLSLTNIIYGVSPFQQDRLLQALDIFGPIFTQIYGITEAPNQLTILDKHEHLHALKSNNLKKLSSLGRTVSLTDMQLINNGDVSDFQGEMVIRGPHITPGYWKRPMETKEILRDGWLYTGDVVTKDEQGFLYLIERKKDIIISGGFHIYAKHIEATLLQHPKIQVVAVIGIPDNKWGELVKAIIVPVPNATITEEEVITWAKEQLGSIYAPKAVNFVEYIPTTKEGKIEKSKLKK</sequence>
<dbReference type="Gene3D" id="3.30.300.30">
    <property type="match status" value="1"/>
</dbReference>
<evidence type="ECO:0000313" key="3">
    <source>
        <dbReference type="EMBL" id="MDX7986772.1"/>
    </source>
</evidence>
<name>A0ABU4S6F5_9GAMM</name>